<dbReference type="AlphaFoldDB" id="A0A0C3KIS5"/>
<protein>
    <submittedName>
        <fullName evidence="1">Uncharacterized protein</fullName>
    </submittedName>
</protein>
<sequence>MLYPHVSFSCSMHTCTNQDRWVHANESRKSCASGRYERAYSIISCFGESFTAPRNCRYSAVWLERVCTFSAKSG</sequence>
<accession>A0A0C3KIS5</accession>
<evidence type="ECO:0000313" key="2">
    <source>
        <dbReference type="Proteomes" id="UP000054217"/>
    </source>
</evidence>
<dbReference type="EMBL" id="KN831954">
    <property type="protein sequence ID" value="KIO09492.1"/>
    <property type="molecule type" value="Genomic_DNA"/>
</dbReference>
<evidence type="ECO:0000313" key="1">
    <source>
        <dbReference type="EMBL" id="KIO09492.1"/>
    </source>
</evidence>
<reference evidence="2" key="2">
    <citation type="submission" date="2015-01" db="EMBL/GenBank/DDBJ databases">
        <title>Evolutionary Origins and Diversification of the Mycorrhizal Mutualists.</title>
        <authorList>
            <consortium name="DOE Joint Genome Institute"/>
            <consortium name="Mycorrhizal Genomics Consortium"/>
            <person name="Kohler A."/>
            <person name="Kuo A."/>
            <person name="Nagy L.G."/>
            <person name="Floudas D."/>
            <person name="Copeland A."/>
            <person name="Barry K.W."/>
            <person name="Cichocki N."/>
            <person name="Veneault-Fourrey C."/>
            <person name="LaButti K."/>
            <person name="Lindquist E.A."/>
            <person name="Lipzen A."/>
            <person name="Lundell T."/>
            <person name="Morin E."/>
            <person name="Murat C."/>
            <person name="Riley R."/>
            <person name="Ohm R."/>
            <person name="Sun H."/>
            <person name="Tunlid A."/>
            <person name="Henrissat B."/>
            <person name="Grigoriev I.V."/>
            <person name="Hibbett D.S."/>
            <person name="Martin F."/>
        </authorList>
    </citation>
    <scope>NUCLEOTIDE SEQUENCE [LARGE SCALE GENOMIC DNA]</scope>
    <source>
        <strain evidence="2">Marx 270</strain>
    </source>
</reference>
<reference evidence="1 2" key="1">
    <citation type="submission" date="2014-04" db="EMBL/GenBank/DDBJ databases">
        <authorList>
            <consortium name="DOE Joint Genome Institute"/>
            <person name="Kuo A."/>
            <person name="Kohler A."/>
            <person name="Costa M.D."/>
            <person name="Nagy L.G."/>
            <person name="Floudas D."/>
            <person name="Copeland A."/>
            <person name="Barry K.W."/>
            <person name="Cichocki N."/>
            <person name="Veneault-Fourrey C."/>
            <person name="LaButti K."/>
            <person name="Lindquist E.A."/>
            <person name="Lipzen A."/>
            <person name="Lundell T."/>
            <person name="Morin E."/>
            <person name="Murat C."/>
            <person name="Sun H."/>
            <person name="Tunlid A."/>
            <person name="Henrissat B."/>
            <person name="Grigoriev I.V."/>
            <person name="Hibbett D.S."/>
            <person name="Martin F."/>
            <person name="Nordberg H.P."/>
            <person name="Cantor M.N."/>
            <person name="Hua S.X."/>
        </authorList>
    </citation>
    <scope>NUCLEOTIDE SEQUENCE [LARGE SCALE GENOMIC DNA]</scope>
    <source>
        <strain evidence="1 2">Marx 270</strain>
    </source>
</reference>
<dbReference type="InParanoid" id="A0A0C3KIS5"/>
<dbReference type="HOGENOM" id="CLU_2688782_0_0_1"/>
<name>A0A0C3KIS5_PISTI</name>
<proteinExistence type="predicted"/>
<keyword evidence="2" id="KW-1185">Reference proteome</keyword>
<organism evidence="1 2">
    <name type="scientific">Pisolithus tinctorius Marx 270</name>
    <dbReference type="NCBI Taxonomy" id="870435"/>
    <lineage>
        <taxon>Eukaryota</taxon>
        <taxon>Fungi</taxon>
        <taxon>Dikarya</taxon>
        <taxon>Basidiomycota</taxon>
        <taxon>Agaricomycotina</taxon>
        <taxon>Agaricomycetes</taxon>
        <taxon>Agaricomycetidae</taxon>
        <taxon>Boletales</taxon>
        <taxon>Sclerodermatineae</taxon>
        <taxon>Pisolithaceae</taxon>
        <taxon>Pisolithus</taxon>
    </lineage>
</organism>
<gene>
    <name evidence="1" type="ORF">M404DRAFT_269169</name>
</gene>
<dbReference type="Proteomes" id="UP000054217">
    <property type="component" value="Unassembled WGS sequence"/>
</dbReference>